<protein>
    <submittedName>
        <fullName evidence="2">Uncharacterized protein</fullName>
    </submittedName>
</protein>
<reference evidence="2" key="1">
    <citation type="submission" date="2022-04" db="EMBL/GenBank/DDBJ databases">
        <title>A functionally conserved STORR gene fusion in Papaver species that diverged 16.8 million years ago.</title>
        <authorList>
            <person name="Catania T."/>
        </authorList>
    </citation>
    <scope>NUCLEOTIDE SEQUENCE</scope>
    <source>
        <strain evidence="2">S-188037</strain>
    </source>
</reference>
<gene>
    <name evidence="2" type="ORF">MKW98_000175</name>
</gene>
<dbReference type="AlphaFoldDB" id="A0AAD4XJP2"/>
<accession>A0AAD4XJP2</accession>
<dbReference type="Proteomes" id="UP001202328">
    <property type="component" value="Unassembled WGS sequence"/>
</dbReference>
<evidence type="ECO:0000313" key="3">
    <source>
        <dbReference type="Proteomes" id="UP001202328"/>
    </source>
</evidence>
<comment type="caution">
    <text evidence="2">The sequence shown here is derived from an EMBL/GenBank/DDBJ whole genome shotgun (WGS) entry which is preliminary data.</text>
</comment>
<evidence type="ECO:0000313" key="2">
    <source>
        <dbReference type="EMBL" id="KAI3917941.1"/>
    </source>
</evidence>
<feature type="non-terminal residue" evidence="2">
    <location>
        <position position="1"/>
    </location>
</feature>
<feature type="non-terminal residue" evidence="2">
    <location>
        <position position="91"/>
    </location>
</feature>
<organism evidence="2 3">
    <name type="scientific">Papaver atlanticum</name>
    <dbReference type="NCBI Taxonomy" id="357466"/>
    <lineage>
        <taxon>Eukaryota</taxon>
        <taxon>Viridiplantae</taxon>
        <taxon>Streptophyta</taxon>
        <taxon>Embryophyta</taxon>
        <taxon>Tracheophyta</taxon>
        <taxon>Spermatophyta</taxon>
        <taxon>Magnoliopsida</taxon>
        <taxon>Ranunculales</taxon>
        <taxon>Papaveraceae</taxon>
        <taxon>Papaveroideae</taxon>
        <taxon>Papaver</taxon>
    </lineage>
</organism>
<dbReference type="InterPro" id="IPR027417">
    <property type="entry name" value="P-loop_NTPase"/>
</dbReference>
<keyword evidence="3" id="KW-1185">Reference proteome</keyword>
<evidence type="ECO:0000256" key="1">
    <source>
        <dbReference type="SAM" id="MobiDB-lite"/>
    </source>
</evidence>
<dbReference type="SUPFAM" id="SSF52540">
    <property type="entry name" value="P-loop containing nucleoside triphosphate hydrolases"/>
    <property type="match status" value="1"/>
</dbReference>
<name>A0AAD4XJP2_9MAGN</name>
<proteinExistence type="predicted"/>
<feature type="region of interest" description="Disordered" evidence="1">
    <location>
        <begin position="1"/>
        <end position="39"/>
    </location>
</feature>
<dbReference type="EMBL" id="JAJJMB010008958">
    <property type="protein sequence ID" value="KAI3917941.1"/>
    <property type="molecule type" value="Genomic_DNA"/>
</dbReference>
<sequence>VSIGETNNKGPKKEPSMVDEAPTVSIGETNNNGPKKEPSMVDEAAPYVIVVHGPPKVGKSLLIDSLIKYYTSSNHYTSKNHANGDTLIMGS</sequence>